<dbReference type="PROSITE" id="PS51257">
    <property type="entry name" value="PROKAR_LIPOPROTEIN"/>
    <property type="match status" value="1"/>
</dbReference>
<comment type="caution">
    <text evidence="1">The sequence shown here is derived from an EMBL/GenBank/DDBJ whole genome shotgun (WGS) entry which is preliminary data.</text>
</comment>
<dbReference type="RefSeq" id="WP_317639484.1">
    <property type="nucleotide sequence ID" value="NZ_JAPMIV010000007.1"/>
</dbReference>
<organism evidence="1 2">
    <name type="scientific">Deinococcus arenicola</name>
    <dbReference type="NCBI Taxonomy" id="2994950"/>
    <lineage>
        <taxon>Bacteria</taxon>
        <taxon>Thermotogati</taxon>
        <taxon>Deinococcota</taxon>
        <taxon>Deinococci</taxon>
        <taxon>Deinococcales</taxon>
        <taxon>Deinococcaceae</taxon>
        <taxon>Deinococcus</taxon>
    </lineage>
</organism>
<evidence type="ECO:0000313" key="2">
    <source>
        <dbReference type="Proteomes" id="UP001276150"/>
    </source>
</evidence>
<protein>
    <recommendedName>
        <fullName evidence="3">Lipoprotein</fullName>
    </recommendedName>
</protein>
<gene>
    <name evidence="1" type="ORF">ORD21_06105</name>
</gene>
<sequence length="220" mass="23700">MRSLSVIPLLLPLVLGACKGGPDTGQLDTTARIFLNNGGAVLSDTAAHSYGRPCLDSLSMTNTLLGYGGPFGDDSNLIEFVEKHKLAQTTHERQPDGGDRVTLTPAAPYEANWLGEEGSRKNFCFGKVELIKAEMVPDAKPIMAGAGELYLIKGTEAIATRITFKLTDVPGDDFVADLKERTSLLARGAMKPDDYGQEFTIVAALPLKPENFVPEMDQTK</sequence>
<keyword evidence="2" id="KW-1185">Reference proteome</keyword>
<dbReference type="EMBL" id="JAPMIV010000007">
    <property type="protein sequence ID" value="MDV6374165.1"/>
    <property type="molecule type" value="Genomic_DNA"/>
</dbReference>
<accession>A0ABU4DQJ9</accession>
<reference evidence="1 2" key="1">
    <citation type="submission" date="2022-11" db="EMBL/GenBank/DDBJ databases">
        <title>Deinococcus ZS9-10, Low Temperature and Draught-tolerating, UV-resistant Bacteria from Continental Antarctica.</title>
        <authorList>
            <person name="Cheng L."/>
        </authorList>
    </citation>
    <scope>NUCLEOTIDE SEQUENCE [LARGE SCALE GENOMIC DNA]</scope>
    <source>
        <strain evidence="1 2">ZS9-10</strain>
    </source>
</reference>
<name>A0ABU4DQJ9_9DEIO</name>
<dbReference type="Proteomes" id="UP001276150">
    <property type="component" value="Unassembled WGS sequence"/>
</dbReference>
<evidence type="ECO:0008006" key="3">
    <source>
        <dbReference type="Google" id="ProtNLM"/>
    </source>
</evidence>
<proteinExistence type="predicted"/>
<evidence type="ECO:0000313" key="1">
    <source>
        <dbReference type="EMBL" id="MDV6374165.1"/>
    </source>
</evidence>